<feature type="domain" description="MATH" evidence="2">
    <location>
        <begin position="187"/>
        <end position="312"/>
    </location>
</feature>
<dbReference type="SMART" id="SM00061">
    <property type="entry name" value="MATH"/>
    <property type="match status" value="2"/>
</dbReference>
<dbReference type="Gramene" id="PNT67552">
    <property type="protein sequence ID" value="PNT67552"/>
    <property type="gene ID" value="BRADI_3g28877v3"/>
</dbReference>
<dbReference type="EMBL" id="CM000882">
    <property type="protein sequence ID" value="PNT67552.1"/>
    <property type="molecule type" value="Genomic_DNA"/>
</dbReference>
<dbReference type="PANTHER" id="PTHR46162:SF7">
    <property type="entry name" value="MATH DOMAIN CONTAINING PROTEIN"/>
    <property type="match status" value="1"/>
</dbReference>
<feature type="region of interest" description="Disordered" evidence="1">
    <location>
        <begin position="1"/>
        <end position="27"/>
    </location>
</feature>
<dbReference type="RefSeq" id="XP_024316147.1">
    <property type="nucleotide sequence ID" value="XM_024460379.1"/>
</dbReference>
<dbReference type="InterPro" id="IPR002083">
    <property type="entry name" value="MATH/TRAF_dom"/>
</dbReference>
<protein>
    <recommendedName>
        <fullName evidence="2">MATH domain-containing protein</fullName>
    </recommendedName>
</protein>
<evidence type="ECO:0000313" key="5">
    <source>
        <dbReference type="Proteomes" id="UP000008810"/>
    </source>
</evidence>
<reference evidence="3 4" key="1">
    <citation type="journal article" date="2010" name="Nature">
        <title>Genome sequencing and analysis of the model grass Brachypodium distachyon.</title>
        <authorList>
            <consortium name="International Brachypodium Initiative"/>
        </authorList>
    </citation>
    <scope>NUCLEOTIDE SEQUENCE [LARGE SCALE GENOMIC DNA]</scope>
    <source>
        <strain evidence="3">Bd21</strain>
        <strain evidence="4">cv. Bd21</strain>
    </source>
</reference>
<accession>I1I4Q8</accession>
<sequence>MGASLSRGRLNEGRSQKSKGAGIVPPSPAQTTFKWRINGFSSLLDKDEGLTYSRVFEITGLNWYLKLNPRDRKSGDKNEYVSLKLELARACVRSSTVVEASFKFLIYDQAYGKHQEHLVRHNFQTASTSSGTSCMIPLTTLNKHSSGFLMGDSCVFGVEFIKVATTKANDTSETLFVQKANNTFSDPEVYTWNIEDFFALKSMDNSPEFEIGGHKWSIIIYPSGAANNGNYLSLYLEAKMLDTLHQNSANLVELSICVKDQETGKHRKLTGRCQFSKKSTKWGWDKFISLENFKDSSNGYLVKTKCCIEVEVAIVGSSKME</sequence>
<dbReference type="EnsemblPlants" id="PNT67552">
    <property type="protein sequence ID" value="PNT67552"/>
    <property type="gene ID" value="BRADI_3g28877v3"/>
</dbReference>
<dbReference type="GeneID" id="100829307"/>
<dbReference type="PROSITE" id="PS50144">
    <property type="entry name" value="MATH"/>
    <property type="match status" value="2"/>
</dbReference>
<name>I1I4Q8_BRADI</name>
<keyword evidence="5" id="KW-1185">Reference proteome</keyword>
<gene>
    <name evidence="4" type="primary">LOC100829307</name>
    <name evidence="3" type="ORF">BRADI_3g28877v3</name>
</gene>
<dbReference type="OMA" id="FELSIFK"/>
<feature type="domain" description="MATH" evidence="2">
    <location>
        <begin position="30"/>
        <end position="160"/>
    </location>
</feature>
<reference evidence="3" key="2">
    <citation type="submission" date="2017-06" db="EMBL/GenBank/DDBJ databases">
        <title>WGS assembly of Brachypodium distachyon.</title>
        <authorList>
            <consortium name="The International Brachypodium Initiative"/>
            <person name="Lucas S."/>
            <person name="Harmon-Smith M."/>
            <person name="Lail K."/>
            <person name="Tice H."/>
            <person name="Grimwood J."/>
            <person name="Bruce D."/>
            <person name="Barry K."/>
            <person name="Shu S."/>
            <person name="Lindquist E."/>
            <person name="Wang M."/>
            <person name="Pitluck S."/>
            <person name="Vogel J.P."/>
            <person name="Garvin D.F."/>
            <person name="Mockler T.C."/>
            <person name="Schmutz J."/>
            <person name="Rokhsar D."/>
            <person name="Bevan M.W."/>
        </authorList>
    </citation>
    <scope>NUCLEOTIDE SEQUENCE</scope>
    <source>
        <strain evidence="3">Bd21</strain>
    </source>
</reference>
<dbReference type="Gene3D" id="2.60.210.10">
    <property type="entry name" value="Apoptosis, Tumor Necrosis Factor Receptor Associated Protein 2, Chain A"/>
    <property type="match status" value="2"/>
</dbReference>
<evidence type="ECO:0000313" key="3">
    <source>
        <dbReference type="EMBL" id="PNT67552.1"/>
    </source>
</evidence>
<dbReference type="eggNOG" id="KOG1987">
    <property type="taxonomic scope" value="Eukaryota"/>
</dbReference>
<evidence type="ECO:0000259" key="2">
    <source>
        <dbReference type="PROSITE" id="PS50144"/>
    </source>
</evidence>
<organism evidence="3">
    <name type="scientific">Brachypodium distachyon</name>
    <name type="common">Purple false brome</name>
    <name type="synonym">Trachynia distachya</name>
    <dbReference type="NCBI Taxonomy" id="15368"/>
    <lineage>
        <taxon>Eukaryota</taxon>
        <taxon>Viridiplantae</taxon>
        <taxon>Streptophyta</taxon>
        <taxon>Embryophyta</taxon>
        <taxon>Tracheophyta</taxon>
        <taxon>Spermatophyta</taxon>
        <taxon>Magnoliopsida</taxon>
        <taxon>Liliopsida</taxon>
        <taxon>Poales</taxon>
        <taxon>Poaceae</taxon>
        <taxon>BOP clade</taxon>
        <taxon>Pooideae</taxon>
        <taxon>Stipodae</taxon>
        <taxon>Brachypodieae</taxon>
        <taxon>Brachypodium</taxon>
    </lineage>
</organism>
<dbReference type="PANTHER" id="PTHR46162">
    <property type="entry name" value="TRAF-LIKE FAMILY PROTEIN"/>
    <property type="match status" value="1"/>
</dbReference>
<dbReference type="HOGENOM" id="CLU_040595_0_0_1"/>
<dbReference type="AlphaFoldDB" id="I1I4Q8"/>
<evidence type="ECO:0000313" key="4">
    <source>
        <dbReference type="EnsemblPlants" id="PNT67552"/>
    </source>
</evidence>
<reference evidence="4" key="3">
    <citation type="submission" date="2018-08" db="UniProtKB">
        <authorList>
            <consortium name="EnsemblPlants"/>
        </authorList>
    </citation>
    <scope>IDENTIFICATION</scope>
    <source>
        <strain evidence="4">cv. Bd21</strain>
    </source>
</reference>
<dbReference type="CDD" id="cd00121">
    <property type="entry name" value="MATH"/>
    <property type="match status" value="2"/>
</dbReference>
<dbReference type="SUPFAM" id="SSF49599">
    <property type="entry name" value="TRAF domain-like"/>
    <property type="match status" value="2"/>
</dbReference>
<proteinExistence type="predicted"/>
<dbReference type="InterPro" id="IPR008974">
    <property type="entry name" value="TRAF-like"/>
</dbReference>
<dbReference type="Proteomes" id="UP000008810">
    <property type="component" value="Chromosome 3"/>
</dbReference>
<dbReference type="Pfam" id="PF22486">
    <property type="entry name" value="MATH_2"/>
    <property type="match status" value="2"/>
</dbReference>
<evidence type="ECO:0000256" key="1">
    <source>
        <dbReference type="SAM" id="MobiDB-lite"/>
    </source>
</evidence>
<dbReference type="OrthoDB" id="1883087at2759"/>